<gene>
    <name evidence="2" type="ORF">N177_1166</name>
</gene>
<dbReference type="eggNOG" id="ENOG5032SZF">
    <property type="taxonomic scope" value="Bacteria"/>
</dbReference>
<name>V4RI69_9HYPH</name>
<feature type="transmembrane region" description="Helical" evidence="1">
    <location>
        <begin position="12"/>
        <end position="29"/>
    </location>
</feature>
<dbReference type="AlphaFoldDB" id="V4RI69"/>
<sequence length="129" mass="13492">MTGFVTGAPRALLRLEGLLVLAAAILYYAGLDASWWLFAFLFFGPDLSMAGYLAGPKAGAAIYNTAHCYGLPLALIACGGLMPSPQALAIGLIWAAHIGFDRALGYGLKYGEGFGASHLGRIGKTKEPD</sequence>
<keyword evidence="3" id="KW-1185">Reference proteome</keyword>
<evidence type="ECO:0000256" key="1">
    <source>
        <dbReference type="SAM" id="Phobius"/>
    </source>
</evidence>
<reference evidence="2 3" key="1">
    <citation type="journal article" date="2014" name="Genome Announc.">
        <title>Draft Genome Sequence of Lutibaculum baratangense Strain AMV1T, Isolated from a Mud Volcano in Andamans, India.</title>
        <authorList>
            <person name="Singh A."/>
            <person name="Sreenivas A."/>
            <person name="Sathyanarayana Reddy G."/>
            <person name="Pinnaka A.K."/>
            <person name="Shivaji S."/>
        </authorList>
    </citation>
    <scope>NUCLEOTIDE SEQUENCE [LARGE SCALE GENOMIC DNA]</scope>
    <source>
        <strain evidence="2 3">AMV1</strain>
    </source>
</reference>
<dbReference type="EMBL" id="AWXZ01000017">
    <property type="protein sequence ID" value="ESR25831.1"/>
    <property type="molecule type" value="Genomic_DNA"/>
</dbReference>
<evidence type="ECO:0000313" key="3">
    <source>
        <dbReference type="Proteomes" id="UP000017819"/>
    </source>
</evidence>
<protein>
    <recommendedName>
        <fullName evidence="4">DUF4260 domain-containing protein</fullName>
    </recommendedName>
</protein>
<proteinExistence type="predicted"/>
<dbReference type="OrthoDB" id="9813911at2"/>
<dbReference type="InterPro" id="IPR025356">
    <property type="entry name" value="DUF4260"/>
</dbReference>
<dbReference type="Proteomes" id="UP000017819">
    <property type="component" value="Unassembled WGS sequence"/>
</dbReference>
<dbReference type="STRING" id="631454.N177_1166"/>
<dbReference type="PATRIC" id="fig|631454.5.peg.1151"/>
<dbReference type="Pfam" id="PF14079">
    <property type="entry name" value="DUF4260"/>
    <property type="match status" value="1"/>
</dbReference>
<dbReference type="RefSeq" id="WP_023431311.1">
    <property type="nucleotide sequence ID" value="NZ_AWXZ01000017.1"/>
</dbReference>
<organism evidence="2 3">
    <name type="scientific">Lutibaculum baratangense AMV1</name>
    <dbReference type="NCBI Taxonomy" id="631454"/>
    <lineage>
        <taxon>Bacteria</taxon>
        <taxon>Pseudomonadati</taxon>
        <taxon>Pseudomonadota</taxon>
        <taxon>Alphaproteobacteria</taxon>
        <taxon>Hyphomicrobiales</taxon>
        <taxon>Tepidamorphaceae</taxon>
        <taxon>Lutibaculum</taxon>
    </lineage>
</organism>
<evidence type="ECO:0008006" key="4">
    <source>
        <dbReference type="Google" id="ProtNLM"/>
    </source>
</evidence>
<accession>V4RI69</accession>
<keyword evidence="1" id="KW-0812">Transmembrane</keyword>
<comment type="caution">
    <text evidence="2">The sequence shown here is derived from an EMBL/GenBank/DDBJ whole genome shotgun (WGS) entry which is preliminary data.</text>
</comment>
<keyword evidence="1" id="KW-1133">Transmembrane helix</keyword>
<keyword evidence="1" id="KW-0472">Membrane</keyword>
<evidence type="ECO:0000313" key="2">
    <source>
        <dbReference type="EMBL" id="ESR25831.1"/>
    </source>
</evidence>